<dbReference type="PRINTS" id="PR00080">
    <property type="entry name" value="SDRFAMILY"/>
</dbReference>
<evidence type="ECO:0000256" key="3">
    <source>
        <dbReference type="RuleBase" id="RU000363"/>
    </source>
</evidence>
<keyword evidence="2" id="KW-0560">Oxidoreductase</keyword>
<dbReference type="PRINTS" id="PR00081">
    <property type="entry name" value="GDHRDH"/>
</dbReference>
<comment type="caution">
    <text evidence="5">The sequence shown here is derived from an EMBL/GenBank/DDBJ whole genome shotgun (WGS) entry which is preliminary data.</text>
</comment>
<evidence type="ECO:0000256" key="4">
    <source>
        <dbReference type="SAM" id="MobiDB-lite"/>
    </source>
</evidence>
<organism evidence="5 6">
    <name type="scientific">Apiospora marii</name>
    <dbReference type="NCBI Taxonomy" id="335849"/>
    <lineage>
        <taxon>Eukaryota</taxon>
        <taxon>Fungi</taxon>
        <taxon>Dikarya</taxon>
        <taxon>Ascomycota</taxon>
        <taxon>Pezizomycotina</taxon>
        <taxon>Sordariomycetes</taxon>
        <taxon>Xylariomycetidae</taxon>
        <taxon>Amphisphaeriales</taxon>
        <taxon>Apiosporaceae</taxon>
        <taxon>Apiospora</taxon>
    </lineage>
</organism>
<protein>
    <submittedName>
        <fullName evidence="5">Oxidoreductase</fullName>
    </submittedName>
</protein>
<dbReference type="SUPFAM" id="SSF51735">
    <property type="entry name" value="NAD(P)-binding Rossmann-fold domains"/>
    <property type="match status" value="1"/>
</dbReference>
<dbReference type="Gene3D" id="3.40.50.720">
    <property type="entry name" value="NAD(P)-binding Rossmann-like Domain"/>
    <property type="match status" value="1"/>
</dbReference>
<feature type="compositionally biased region" description="Basic residues" evidence="4">
    <location>
        <begin position="219"/>
        <end position="233"/>
    </location>
</feature>
<accession>A0ABR1R154</accession>
<dbReference type="PANTHER" id="PTHR44169">
    <property type="entry name" value="NADPH-DEPENDENT 1-ACYLDIHYDROXYACETONE PHOSPHATE REDUCTASE"/>
    <property type="match status" value="1"/>
</dbReference>
<keyword evidence="6" id="KW-1185">Reference proteome</keyword>
<dbReference type="Proteomes" id="UP001396898">
    <property type="component" value="Unassembled WGS sequence"/>
</dbReference>
<evidence type="ECO:0000256" key="1">
    <source>
        <dbReference type="ARBA" id="ARBA00006484"/>
    </source>
</evidence>
<comment type="similarity">
    <text evidence="1 3">Belongs to the short-chain dehydrogenases/reductases (SDR) family.</text>
</comment>
<reference evidence="5 6" key="1">
    <citation type="submission" date="2023-01" db="EMBL/GenBank/DDBJ databases">
        <title>Analysis of 21 Apiospora genomes using comparative genomics revels a genus with tremendous synthesis potential of carbohydrate active enzymes and secondary metabolites.</title>
        <authorList>
            <person name="Sorensen T."/>
        </authorList>
    </citation>
    <scope>NUCLEOTIDE SEQUENCE [LARGE SCALE GENOMIC DNA]</scope>
    <source>
        <strain evidence="5 6">CBS 20057</strain>
    </source>
</reference>
<proteinExistence type="inferred from homology"/>
<gene>
    <name evidence="5" type="ORF">PG991_015249</name>
</gene>
<dbReference type="Pfam" id="PF00106">
    <property type="entry name" value="adh_short"/>
    <property type="match status" value="1"/>
</dbReference>
<name>A0ABR1R154_9PEZI</name>
<sequence length="264" mass="28139">MAVKTTQTALVTGCSEGALGFAIAQAFQARGAHVFATARSPAKAAALAGLPNVTVLALDVTSDTSIREALRVVTEHTGGRGELDYLVNNAGSQYVMSTLDLDIEVAKWMYEVNVWGVVAVIKAFAPLVVKAKGTIANLASISGLVRSPYMGVYAGSKSACEAISEALRLEPRPFGVQVLTVIVGAVKSNIFANGPGYELPAGSHSGQRRRRAAREARGLRQKPRWRHDGRRDRYRRARQHVGLGSVRYCGVSAVTSRESASNTS</sequence>
<evidence type="ECO:0000256" key="2">
    <source>
        <dbReference type="ARBA" id="ARBA00023002"/>
    </source>
</evidence>
<feature type="region of interest" description="Disordered" evidence="4">
    <location>
        <begin position="201"/>
        <end position="233"/>
    </location>
</feature>
<evidence type="ECO:0000313" key="6">
    <source>
        <dbReference type="Proteomes" id="UP001396898"/>
    </source>
</evidence>
<dbReference type="InterPro" id="IPR036291">
    <property type="entry name" value="NAD(P)-bd_dom_sf"/>
</dbReference>
<dbReference type="PANTHER" id="PTHR44169:SF6">
    <property type="entry name" value="NADPH-DEPENDENT 1-ACYLDIHYDROXYACETONE PHOSPHATE REDUCTASE"/>
    <property type="match status" value="1"/>
</dbReference>
<dbReference type="InterPro" id="IPR002347">
    <property type="entry name" value="SDR_fam"/>
</dbReference>
<dbReference type="EMBL" id="JAQQWI010000022">
    <property type="protein sequence ID" value="KAK7995782.1"/>
    <property type="molecule type" value="Genomic_DNA"/>
</dbReference>
<evidence type="ECO:0000313" key="5">
    <source>
        <dbReference type="EMBL" id="KAK7995782.1"/>
    </source>
</evidence>